<proteinExistence type="predicted"/>
<sequence>MQSARLRSFVSTASKSTRRDRATRDGIIDAVANLDFLHGCSLHLMLNDNLSNYLSKKPHSLLPRRGFVLERCGRAACFLRSRKGRRHRRLLYMSSLPATLEKKNVHTPLGI</sequence>
<name>A0A016WTA7_9BILA</name>
<keyword evidence="2" id="KW-1185">Reference proteome</keyword>
<comment type="caution">
    <text evidence="1">The sequence shown here is derived from an EMBL/GenBank/DDBJ whole genome shotgun (WGS) entry which is preliminary data.</text>
</comment>
<dbReference type="EMBL" id="JARK01000115">
    <property type="protein sequence ID" value="EYC42846.1"/>
    <property type="molecule type" value="Genomic_DNA"/>
</dbReference>
<gene>
    <name evidence="1" type="primary">Acey_s0515.g2782</name>
    <name evidence="1" type="ORF">Y032_0515g2782</name>
</gene>
<organism evidence="1 2">
    <name type="scientific">Ancylostoma ceylanicum</name>
    <dbReference type="NCBI Taxonomy" id="53326"/>
    <lineage>
        <taxon>Eukaryota</taxon>
        <taxon>Metazoa</taxon>
        <taxon>Ecdysozoa</taxon>
        <taxon>Nematoda</taxon>
        <taxon>Chromadorea</taxon>
        <taxon>Rhabditida</taxon>
        <taxon>Rhabditina</taxon>
        <taxon>Rhabditomorpha</taxon>
        <taxon>Strongyloidea</taxon>
        <taxon>Ancylostomatidae</taxon>
        <taxon>Ancylostomatinae</taxon>
        <taxon>Ancylostoma</taxon>
    </lineage>
</organism>
<accession>A0A016WTA7</accession>
<dbReference type="AlphaFoldDB" id="A0A016WTA7"/>
<protein>
    <submittedName>
        <fullName evidence="1">Uncharacterized protein</fullName>
    </submittedName>
</protein>
<evidence type="ECO:0000313" key="2">
    <source>
        <dbReference type="Proteomes" id="UP000024635"/>
    </source>
</evidence>
<dbReference type="Proteomes" id="UP000024635">
    <property type="component" value="Unassembled WGS sequence"/>
</dbReference>
<evidence type="ECO:0000313" key="1">
    <source>
        <dbReference type="EMBL" id="EYC42846.1"/>
    </source>
</evidence>
<reference evidence="2" key="1">
    <citation type="journal article" date="2015" name="Nat. Genet.">
        <title>The genome and transcriptome of the zoonotic hookworm Ancylostoma ceylanicum identify infection-specific gene families.</title>
        <authorList>
            <person name="Schwarz E.M."/>
            <person name="Hu Y."/>
            <person name="Antoshechkin I."/>
            <person name="Miller M.M."/>
            <person name="Sternberg P.W."/>
            <person name="Aroian R.V."/>
        </authorList>
    </citation>
    <scope>NUCLEOTIDE SEQUENCE</scope>
    <source>
        <strain evidence="2">HY135</strain>
    </source>
</reference>